<reference evidence="3 4" key="1">
    <citation type="submission" date="2020-06" db="EMBL/GenBank/DDBJ databases">
        <title>Frischella cerana isolated from Apis cerana gut homogenate.</title>
        <authorList>
            <person name="Wolter L.A."/>
            <person name="Suenami S."/>
            <person name="Miyazaki R."/>
        </authorList>
    </citation>
    <scope>NUCLEOTIDE SEQUENCE [LARGE SCALE GENOMIC DNA]</scope>
    <source>
        <strain evidence="3 4">Ac13</strain>
    </source>
</reference>
<keyword evidence="4" id="KW-1185">Reference proteome</keyword>
<dbReference type="Proteomes" id="UP000651208">
    <property type="component" value="Unassembled WGS sequence"/>
</dbReference>
<dbReference type="Pfam" id="PF20469">
    <property type="entry name" value="OLD-like_TOPRIM"/>
    <property type="match status" value="1"/>
</dbReference>
<feature type="domain" description="OLD protein-like TOPRIM" evidence="2">
    <location>
        <begin position="377"/>
        <end position="445"/>
    </location>
</feature>
<dbReference type="PANTHER" id="PTHR43581">
    <property type="entry name" value="ATP/GTP PHOSPHATASE"/>
    <property type="match status" value="1"/>
</dbReference>
<feature type="domain" description="Endonuclease GajA/Old nuclease/RecF-like AAA" evidence="1">
    <location>
        <begin position="1"/>
        <end position="49"/>
    </location>
</feature>
<feature type="domain" description="Endonuclease GajA/Old nuclease/RecF-like AAA" evidence="1">
    <location>
        <begin position="166"/>
        <end position="323"/>
    </location>
</feature>
<evidence type="ECO:0000259" key="2">
    <source>
        <dbReference type="Pfam" id="PF20469"/>
    </source>
</evidence>
<sequence length="590" mass="67430">MYLSKLIIKNFRKIKQAEFNFVPGLNIILGPNNIGKTAVVDALRSLLACHEDPYPRLFSDDIHRIDMQPNGDSIEFNFIFSELDYLDEAEFLPALVPIADGKFNAHINIRYSVIDETGRMRVKRWCGELEDTPVTVDMLESLKSVYLKPLRDASQGLKPNRNSQLARLMRLNGKQDNQGKESIETLIKRFEKLLKRRSPIKNTENTISQRHNKMLGEQLSQTLQLEVSGTSFDQLTSRLSLMSNGFDIDYNGLGYNNLIYMAVVLSEMINDPSVLYRGLIIEEPEAHLHPQLQVILLEYLKNIQKNDEDKIQLFVTSHSSNFASLAKLNSLTCMIEKDSQLKVFSPRNIIFDNSPAKHQKNLKKLERYLDITRSELFFARKVILVEGMAELVLLHALTRFTKNKYNIREHAISLISVDGLNFDCFMPLFSNEGLSIPVSIITDADPKSNEINADGTKQSIYPKLGEKIILSDNTKLLKSKESDQIKIFHGVKTFEYDLALYEENRILMLEALKEIHPVISNNLKEKLNSTTENEEKAKILFCGMFERKTGENVQKGRFAQSLSDILNDIDDSKKFIVPQYIEDALSHVCS</sequence>
<dbReference type="InterPro" id="IPR034139">
    <property type="entry name" value="TOPRIM_OLD"/>
</dbReference>
<proteinExistence type="predicted"/>
<evidence type="ECO:0000313" key="3">
    <source>
        <dbReference type="EMBL" id="MBC9130536.1"/>
    </source>
</evidence>
<organism evidence="3 4">
    <name type="scientific">Frischella japonica</name>
    <dbReference type="NCBI Taxonomy" id="2741544"/>
    <lineage>
        <taxon>Bacteria</taxon>
        <taxon>Pseudomonadati</taxon>
        <taxon>Pseudomonadota</taxon>
        <taxon>Gammaproteobacteria</taxon>
        <taxon>Orbales</taxon>
        <taxon>Orbaceae</taxon>
        <taxon>Frischella</taxon>
    </lineage>
</organism>
<dbReference type="EMBL" id="JABURY010000010">
    <property type="protein sequence ID" value="MBC9130536.1"/>
    <property type="molecule type" value="Genomic_DNA"/>
</dbReference>
<accession>A0ABR7QWD5</accession>
<dbReference type="CDD" id="cd01026">
    <property type="entry name" value="TOPRIM_OLD"/>
    <property type="match status" value="1"/>
</dbReference>
<protein>
    <submittedName>
        <fullName evidence="3">AAA family ATPase</fullName>
    </submittedName>
</protein>
<dbReference type="PANTHER" id="PTHR43581:SF4">
    <property type="entry name" value="ATP_GTP PHOSPHATASE"/>
    <property type="match status" value="1"/>
</dbReference>
<dbReference type="InterPro" id="IPR027417">
    <property type="entry name" value="P-loop_NTPase"/>
</dbReference>
<evidence type="ECO:0000313" key="4">
    <source>
        <dbReference type="Proteomes" id="UP000651208"/>
    </source>
</evidence>
<dbReference type="InterPro" id="IPR041685">
    <property type="entry name" value="AAA_GajA/Old/RecF-like"/>
</dbReference>
<comment type="caution">
    <text evidence="3">The sequence shown here is derived from an EMBL/GenBank/DDBJ whole genome shotgun (WGS) entry which is preliminary data.</text>
</comment>
<dbReference type="Gene3D" id="3.40.50.300">
    <property type="entry name" value="P-loop containing nucleotide triphosphate hydrolases"/>
    <property type="match status" value="1"/>
</dbReference>
<gene>
    <name evidence="3" type="ORF">FcAc13_04350</name>
</gene>
<dbReference type="SUPFAM" id="SSF52540">
    <property type="entry name" value="P-loop containing nucleoside triphosphate hydrolases"/>
    <property type="match status" value="1"/>
</dbReference>
<dbReference type="InterPro" id="IPR051396">
    <property type="entry name" value="Bact_Antivir_Def_Nuclease"/>
</dbReference>
<dbReference type="RefSeq" id="WP_187754983.1">
    <property type="nucleotide sequence ID" value="NZ_JABURY010000010.1"/>
</dbReference>
<evidence type="ECO:0000259" key="1">
    <source>
        <dbReference type="Pfam" id="PF13175"/>
    </source>
</evidence>
<dbReference type="Pfam" id="PF13175">
    <property type="entry name" value="AAA_15"/>
    <property type="match status" value="2"/>
</dbReference>
<name>A0ABR7QWD5_9GAMM</name>